<accession>K8ELT9</accession>
<dbReference type="eggNOG" id="KOG3191">
    <property type="taxonomic scope" value="Eukaryota"/>
</dbReference>
<evidence type="ECO:0000256" key="3">
    <source>
        <dbReference type="ARBA" id="ARBA00022679"/>
    </source>
</evidence>
<keyword evidence="4" id="KW-0949">S-adenosyl-L-methionine</keyword>
<dbReference type="EMBL" id="FO082266">
    <property type="protein sequence ID" value="CCO19222.1"/>
    <property type="molecule type" value="Genomic_DNA"/>
</dbReference>
<dbReference type="PANTHER" id="PTHR45875">
    <property type="entry name" value="METHYLTRANSFERASE N6AMT1"/>
    <property type="match status" value="1"/>
</dbReference>
<feature type="compositionally biased region" description="Basic and acidic residues" evidence="5">
    <location>
        <begin position="36"/>
        <end position="48"/>
    </location>
</feature>
<dbReference type="SUPFAM" id="SSF53335">
    <property type="entry name" value="S-adenosyl-L-methionine-dependent methyltransferases"/>
    <property type="match status" value="1"/>
</dbReference>
<dbReference type="InterPro" id="IPR052190">
    <property type="entry name" value="Euk-Arch_PrmC-MTase"/>
</dbReference>
<dbReference type="KEGG" id="bpg:Bathy13g00450"/>
<dbReference type="PROSITE" id="PS00092">
    <property type="entry name" value="N6_MTASE"/>
    <property type="match status" value="1"/>
</dbReference>
<dbReference type="InterPro" id="IPR029063">
    <property type="entry name" value="SAM-dependent_MTases_sf"/>
</dbReference>
<organism evidence="6 7">
    <name type="scientific">Bathycoccus prasinos</name>
    <dbReference type="NCBI Taxonomy" id="41875"/>
    <lineage>
        <taxon>Eukaryota</taxon>
        <taxon>Viridiplantae</taxon>
        <taxon>Chlorophyta</taxon>
        <taxon>Mamiellophyceae</taxon>
        <taxon>Mamiellales</taxon>
        <taxon>Bathycoccaceae</taxon>
        <taxon>Bathycoccus</taxon>
    </lineage>
</organism>
<dbReference type="AlphaFoldDB" id="K8ELT9"/>
<evidence type="ECO:0000313" key="6">
    <source>
        <dbReference type="EMBL" id="CCO19222.1"/>
    </source>
</evidence>
<name>K8ELT9_9CHLO</name>
<keyword evidence="2 6" id="KW-0489">Methyltransferase</keyword>
<dbReference type="PANTHER" id="PTHR45875:SF1">
    <property type="entry name" value="METHYLTRANSFERASE N6AMT1"/>
    <property type="match status" value="1"/>
</dbReference>
<dbReference type="GO" id="GO:0008276">
    <property type="term" value="F:protein methyltransferase activity"/>
    <property type="evidence" value="ECO:0007669"/>
    <property type="project" value="TreeGrafter"/>
</dbReference>
<evidence type="ECO:0000256" key="5">
    <source>
        <dbReference type="SAM" id="MobiDB-lite"/>
    </source>
</evidence>
<dbReference type="GO" id="GO:0032259">
    <property type="term" value="P:methylation"/>
    <property type="evidence" value="ECO:0007669"/>
    <property type="project" value="UniProtKB-KW"/>
</dbReference>
<evidence type="ECO:0000256" key="2">
    <source>
        <dbReference type="ARBA" id="ARBA00022603"/>
    </source>
</evidence>
<dbReference type="GeneID" id="19012023"/>
<keyword evidence="7" id="KW-1185">Reference proteome</keyword>
<evidence type="ECO:0000313" key="7">
    <source>
        <dbReference type="Proteomes" id="UP000198341"/>
    </source>
</evidence>
<dbReference type="RefSeq" id="XP_007509419.1">
    <property type="nucleotide sequence ID" value="XM_007509357.1"/>
</dbReference>
<evidence type="ECO:0000256" key="4">
    <source>
        <dbReference type="ARBA" id="ARBA00022691"/>
    </source>
</evidence>
<proteinExistence type="inferred from homology"/>
<gene>
    <name evidence="6" type="ordered locus">Bathy13g00450</name>
</gene>
<dbReference type="Gene3D" id="3.40.50.150">
    <property type="entry name" value="Vaccinia Virus protein VP39"/>
    <property type="match status" value="1"/>
</dbReference>
<dbReference type="GO" id="GO:0003676">
    <property type="term" value="F:nucleic acid binding"/>
    <property type="evidence" value="ECO:0007669"/>
    <property type="project" value="InterPro"/>
</dbReference>
<evidence type="ECO:0000256" key="1">
    <source>
        <dbReference type="ARBA" id="ARBA00006149"/>
    </source>
</evidence>
<dbReference type="STRING" id="41875.K8ELT9"/>
<protein>
    <submittedName>
        <fullName evidence="6">N6-adenine-specific DNA methyltransferase 1</fullName>
    </submittedName>
</protein>
<feature type="compositionally biased region" description="Acidic residues" evidence="5">
    <location>
        <begin position="49"/>
        <end position="62"/>
    </location>
</feature>
<reference evidence="6 7" key="1">
    <citation type="submission" date="2011-10" db="EMBL/GenBank/DDBJ databases">
        <authorList>
            <person name="Genoscope - CEA"/>
        </authorList>
    </citation>
    <scope>NUCLEOTIDE SEQUENCE [LARGE SCALE GENOMIC DNA]</scope>
    <source>
        <strain evidence="6 7">RCC 1105</strain>
    </source>
</reference>
<dbReference type="Proteomes" id="UP000198341">
    <property type="component" value="Chromosome 13"/>
</dbReference>
<comment type="similarity">
    <text evidence="1">Belongs to the eukaryotic/archaeal PrmC-related family.</text>
</comment>
<feature type="region of interest" description="Disordered" evidence="5">
    <location>
        <begin position="36"/>
        <end position="62"/>
    </location>
</feature>
<dbReference type="OrthoDB" id="406152at2759"/>
<dbReference type="InterPro" id="IPR002052">
    <property type="entry name" value="DNA_methylase_N6_adenine_CS"/>
</dbReference>
<dbReference type="GO" id="GO:0008757">
    <property type="term" value="F:S-adenosylmethionine-dependent methyltransferase activity"/>
    <property type="evidence" value="ECO:0007669"/>
    <property type="project" value="TreeGrafter"/>
</dbReference>
<sequence length="310" mass="36227">MARIRDTSYDKSVVYEPSEDSFLLADAVAEEIWSREKRKESNALRRLDDDDENDFDDENDEEEEEFVSVEIGVGSGYVLCSHAMRFCEEMKERLQRKQREDDSKTKKKCRRVWRFLGVDVNEKAVEHAKETMRRHGLRVVGDDEEEEKEDFDEDDSSSSRYSIEIFRGDMLEDDRFYRRRINAKKKKTEEVKEEERKKKLIDVLLFNPPYVVTPSEEIYDPSTKSSSLSSSLTAAWAGGVRGREVVDRILYDIKSWLRPNGGTFLVVAYAQNDIEEMMEILSNQDGMRVERAKWTKADEESLVVLKAVRL</sequence>
<dbReference type="GO" id="GO:0035657">
    <property type="term" value="C:eRF1 methyltransferase complex"/>
    <property type="evidence" value="ECO:0007669"/>
    <property type="project" value="TreeGrafter"/>
</dbReference>
<keyword evidence="3" id="KW-0808">Transferase</keyword>